<organism evidence="5 6">
    <name type="scientific">Aliiroseovarius halocynthiae</name>
    <dbReference type="NCBI Taxonomy" id="985055"/>
    <lineage>
        <taxon>Bacteria</taxon>
        <taxon>Pseudomonadati</taxon>
        <taxon>Pseudomonadota</taxon>
        <taxon>Alphaproteobacteria</taxon>
        <taxon>Rhodobacterales</taxon>
        <taxon>Paracoccaceae</taxon>
        <taxon>Aliiroseovarius</taxon>
    </lineage>
</organism>
<evidence type="ECO:0000259" key="4">
    <source>
        <dbReference type="Pfam" id="PF13649"/>
    </source>
</evidence>
<dbReference type="EMBL" id="VICH01000004">
    <property type="protein sequence ID" value="TQV69300.1"/>
    <property type="molecule type" value="Genomic_DNA"/>
</dbReference>
<dbReference type="AlphaFoldDB" id="A0A545SWH2"/>
<dbReference type="Gene3D" id="3.40.50.150">
    <property type="entry name" value="Vaccinia Virus protein VP39"/>
    <property type="match status" value="1"/>
</dbReference>
<dbReference type="Pfam" id="PF13649">
    <property type="entry name" value="Methyltransf_25"/>
    <property type="match status" value="1"/>
</dbReference>
<dbReference type="InterPro" id="IPR029063">
    <property type="entry name" value="SAM-dependent_MTases_sf"/>
</dbReference>
<dbReference type="PANTHER" id="PTHR43464">
    <property type="entry name" value="METHYLTRANSFERASE"/>
    <property type="match status" value="1"/>
</dbReference>
<name>A0A545SWH2_9RHOB</name>
<dbReference type="InterPro" id="IPR041698">
    <property type="entry name" value="Methyltransf_25"/>
</dbReference>
<comment type="caution">
    <text evidence="5">The sequence shown here is derived from an EMBL/GenBank/DDBJ whole genome shotgun (WGS) entry which is preliminary data.</text>
</comment>
<reference evidence="5 6" key="1">
    <citation type="submission" date="2019-06" db="EMBL/GenBank/DDBJ databases">
        <title>A novel species of marine bacteria.</title>
        <authorList>
            <person name="Wang Y."/>
        </authorList>
    </citation>
    <scope>NUCLEOTIDE SEQUENCE [LARGE SCALE GENOMIC DNA]</scope>
    <source>
        <strain evidence="5 6">MA1-10</strain>
    </source>
</reference>
<keyword evidence="1 5" id="KW-0489">Methyltransferase</keyword>
<dbReference type="GO" id="GO:0008168">
    <property type="term" value="F:methyltransferase activity"/>
    <property type="evidence" value="ECO:0007669"/>
    <property type="project" value="UniProtKB-KW"/>
</dbReference>
<dbReference type="SUPFAM" id="SSF53335">
    <property type="entry name" value="S-adenosyl-L-methionine-dependent methyltransferases"/>
    <property type="match status" value="1"/>
</dbReference>
<gene>
    <name evidence="5" type="ORF">FIL88_07030</name>
</gene>
<feature type="domain" description="Methyltransferase" evidence="4">
    <location>
        <begin position="37"/>
        <end position="124"/>
    </location>
</feature>
<dbReference type="OrthoDB" id="9765084at2"/>
<keyword evidence="6" id="KW-1185">Reference proteome</keyword>
<dbReference type="RefSeq" id="WP_142853050.1">
    <property type="nucleotide sequence ID" value="NZ_FXWW01000001.1"/>
</dbReference>
<dbReference type="PANTHER" id="PTHR43464:SF19">
    <property type="entry name" value="UBIQUINONE BIOSYNTHESIS O-METHYLTRANSFERASE, MITOCHONDRIAL"/>
    <property type="match status" value="1"/>
</dbReference>
<accession>A0A545SWH2</accession>
<sequence length="170" mass="18595">MGYDYDVLYRDTPQALGTPNTLIAKQFDAFDGQSLSILDIGCGQGRDAIDIARRGHQVHGVDISPHGISDLEAVAKAEGLALTGEVADLLVYHPTALFDVLMSDRTLHMIAAPDRHALLSRLLSNIRLTGWAIIVDEPSNLSGIMQVFDQDSANWRVELSTRDTLVLQLD</sequence>
<evidence type="ECO:0000256" key="2">
    <source>
        <dbReference type="ARBA" id="ARBA00022679"/>
    </source>
</evidence>
<keyword evidence="3" id="KW-0949">S-adenosyl-L-methionine</keyword>
<keyword evidence="2 5" id="KW-0808">Transferase</keyword>
<protein>
    <submittedName>
        <fullName evidence="5">Class I SAM-dependent methyltransferase</fullName>
    </submittedName>
</protein>
<evidence type="ECO:0000313" key="5">
    <source>
        <dbReference type="EMBL" id="TQV69300.1"/>
    </source>
</evidence>
<dbReference type="GO" id="GO:0032259">
    <property type="term" value="P:methylation"/>
    <property type="evidence" value="ECO:0007669"/>
    <property type="project" value="UniProtKB-KW"/>
</dbReference>
<evidence type="ECO:0000313" key="6">
    <source>
        <dbReference type="Proteomes" id="UP000315816"/>
    </source>
</evidence>
<dbReference type="Proteomes" id="UP000315816">
    <property type="component" value="Unassembled WGS sequence"/>
</dbReference>
<evidence type="ECO:0000256" key="3">
    <source>
        <dbReference type="ARBA" id="ARBA00022691"/>
    </source>
</evidence>
<evidence type="ECO:0000256" key="1">
    <source>
        <dbReference type="ARBA" id="ARBA00022603"/>
    </source>
</evidence>
<proteinExistence type="predicted"/>
<dbReference type="CDD" id="cd02440">
    <property type="entry name" value="AdoMet_MTases"/>
    <property type="match status" value="1"/>
</dbReference>